<dbReference type="Gene3D" id="1.20.1740.10">
    <property type="entry name" value="Amino acid/polyamine transporter I"/>
    <property type="match status" value="1"/>
</dbReference>
<proteinExistence type="predicted"/>
<dbReference type="PIRSF" id="PIRSF006060">
    <property type="entry name" value="AA_transporter"/>
    <property type="match status" value="1"/>
</dbReference>
<keyword evidence="4 6" id="KW-1133">Transmembrane helix</keyword>
<dbReference type="GO" id="GO:0022857">
    <property type="term" value="F:transmembrane transporter activity"/>
    <property type="evidence" value="ECO:0007669"/>
    <property type="project" value="InterPro"/>
</dbReference>
<feature type="transmembrane region" description="Helical" evidence="6">
    <location>
        <begin position="443"/>
        <end position="464"/>
    </location>
</feature>
<accession>A0A941E476</accession>
<feature type="transmembrane region" description="Helical" evidence="6">
    <location>
        <begin position="274"/>
        <end position="295"/>
    </location>
</feature>
<feature type="transmembrane region" description="Helical" evidence="6">
    <location>
        <begin position="196"/>
        <end position="214"/>
    </location>
</feature>
<evidence type="ECO:0000313" key="7">
    <source>
        <dbReference type="EMBL" id="MBR7824841.1"/>
    </source>
</evidence>
<dbReference type="PANTHER" id="PTHR45649">
    <property type="entry name" value="AMINO-ACID PERMEASE BAT1"/>
    <property type="match status" value="1"/>
</dbReference>
<feature type="transmembrane region" description="Helical" evidence="6">
    <location>
        <begin position="374"/>
        <end position="392"/>
    </location>
</feature>
<protein>
    <submittedName>
        <fullName evidence="7">Amino acid permease</fullName>
    </submittedName>
</protein>
<dbReference type="AlphaFoldDB" id="A0A941E476"/>
<evidence type="ECO:0000256" key="3">
    <source>
        <dbReference type="ARBA" id="ARBA00022692"/>
    </source>
</evidence>
<dbReference type="Pfam" id="PF13520">
    <property type="entry name" value="AA_permease_2"/>
    <property type="match status" value="1"/>
</dbReference>
<dbReference type="GO" id="GO:0016020">
    <property type="term" value="C:membrane"/>
    <property type="evidence" value="ECO:0007669"/>
    <property type="project" value="UniProtKB-SubCell"/>
</dbReference>
<evidence type="ECO:0000256" key="2">
    <source>
        <dbReference type="ARBA" id="ARBA00022448"/>
    </source>
</evidence>
<feature type="transmembrane region" description="Helical" evidence="6">
    <location>
        <begin position="112"/>
        <end position="137"/>
    </location>
</feature>
<comment type="subcellular location">
    <subcellularLocation>
        <location evidence="1">Membrane</location>
        <topology evidence="1">Multi-pass membrane protein</topology>
    </subcellularLocation>
</comment>
<evidence type="ECO:0000256" key="1">
    <source>
        <dbReference type="ARBA" id="ARBA00004141"/>
    </source>
</evidence>
<keyword evidence="2" id="KW-0813">Transport</keyword>
<dbReference type="EMBL" id="JAGSOH010000002">
    <property type="protein sequence ID" value="MBR7824841.1"/>
    <property type="molecule type" value="Genomic_DNA"/>
</dbReference>
<feature type="transmembrane region" description="Helical" evidence="6">
    <location>
        <begin position="234"/>
        <end position="253"/>
    </location>
</feature>
<evidence type="ECO:0000313" key="8">
    <source>
        <dbReference type="Proteomes" id="UP000676325"/>
    </source>
</evidence>
<keyword evidence="5 6" id="KW-0472">Membrane</keyword>
<feature type="transmembrane region" description="Helical" evidence="6">
    <location>
        <begin position="324"/>
        <end position="349"/>
    </location>
</feature>
<sequence length="525" mass="55449">MTSSEPPAATALAEPGDTRDLARFGYKQELHRSLGSFSSFAAGFSYISIMTGVFQLFGFGFGAGGPAMIWTWPLVFLGQFAVALCFAELAGQFPLAGSVYQWAKQIASPATSWMAGWIIIIGSIVTAAAVAVAYQVILPQVSLGFEIVGGSSDAGLTSTPAGARNAIVLALALIVFTTVVNILGVKAMAKINNFGVLVELCGSTLLVILLIAHVKHGPQIVTETNGTGAGHAGGYVGAFLVAAVMSAYVFYGFDTAGSLAEETLEPRKHAPKAILRAISAAFVIGGLLMLFAMMATKNLGDSNIGTLGLPYIVKSVLGNGLGDVFLICSAIAITVCCLAVQTAAIRLIFSMARDQRLPFSASLAKVSERSRTPVLPALLTGGLTIVLLLINIGNQRVFYILTSVAIILFYIPYLMVTAPVLLRRLRGGWPGPEHGAYFSLGRWGLLVNGFAVLYGAAMIVNLAWPRAAVYGSDHWYYQWGGVVFTTVIVLVGAAYYALRQHGRVTESVIESVIEGEVVPEALPEV</sequence>
<evidence type="ECO:0000256" key="5">
    <source>
        <dbReference type="ARBA" id="ARBA00023136"/>
    </source>
</evidence>
<feature type="transmembrane region" description="Helical" evidence="6">
    <location>
        <begin position="398"/>
        <end position="422"/>
    </location>
</feature>
<dbReference type="PANTHER" id="PTHR45649:SF26">
    <property type="entry name" value="OS04G0435100 PROTEIN"/>
    <property type="match status" value="1"/>
</dbReference>
<keyword evidence="3 6" id="KW-0812">Transmembrane</keyword>
<keyword evidence="8" id="KW-1185">Reference proteome</keyword>
<reference evidence="7" key="1">
    <citation type="submission" date="2021-04" db="EMBL/GenBank/DDBJ databases">
        <title>Genome based classification of Actinospica acidithermotolerans sp. nov., an actinobacterium isolated from an Indonesian hot spring.</title>
        <authorList>
            <person name="Kusuma A.B."/>
            <person name="Putra K.E."/>
            <person name="Nafisah S."/>
            <person name="Loh J."/>
            <person name="Nouioui I."/>
            <person name="Goodfellow M."/>
        </authorList>
    </citation>
    <scope>NUCLEOTIDE SEQUENCE</scope>
    <source>
        <strain evidence="7">MGRD01-02</strain>
    </source>
</reference>
<evidence type="ECO:0000256" key="6">
    <source>
        <dbReference type="SAM" id="Phobius"/>
    </source>
</evidence>
<dbReference type="Proteomes" id="UP000676325">
    <property type="component" value="Unassembled WGS sequence"/>
</dbReference>
<feature type="transmembrane region" description="Helical" evidence="6">
    <location>
        <begin position="69"/>
        <end position="91"/>
    </location>
</feature>
<organism evidence="7 8">
    <name type="scientific">Actinospica acidithermotolerans</name>
    <dbReference type="NCBI Taxonomy" id="2828514"/>
    <lineage>
        <taxon>Bacteria</taxon>
        <taxon>Bacillati</taxon>
        <taxon>Actinomycetota</taxon>
        <taxon>Actinomycetes</taxon>
        <taxon>Catenulisporales</taxon>
        <taxon>Actinospicaceae</taxon>
        <taxon>Actinospica</taxon>
    </lineage>
</organism>
<dbReference type="InterPro" id="IPR002293">
    <property type="entry name" value="AA/rel_permease1"/>
</dbReference>
<feature type="transmembrane region" description="Helical" evidence="6">
    <location>
        <begin position="166"/>
        <end position="184"/>
    </location>
</feature>
<gene>
    <name evidence="7" type="ORF">KDK95_00870</name>
</gene>
<name>A0A941E476_9ACTN</name>
<feature type="transmembrane region" description="Helical" evidence="6">
    <location>
        <begin position="37"/>
        <end position="57"/>
    </location>
</feature>
<dbReference type="RefSeq" id="WP_212516000.1">
    <property type="nucleotide sequence ID" value="NZ_JAGSOH010000002.1"/>
</dbReference>
<feature type="transmembrane region" description="Helical" evidence="6">
    <location>
        <begin position="476"/>
        <end position="498"/>
    </location>
</feature>
<evidence type="ECO:0000256" key="4">
    <source>
        <dbReference type="ARBA" id="ARBA00022989"/>
    </source>
</evidence>
<comment type="caution">
    <text evidence="7">The sequence shown here is derived from an EMBL/GenBank/DDBJ whole genome shotgun (WGS) entry which is preliminary data.</text>
</comment>